<feature type="region of interest" description="Disordered" evidence="1">
    <location>
        <begin position="1"/>
        <end position="59"/>
    </location>
</feature>
<protein>
    <submittedName>
        <fullName evidence="2">Uncharacterized protein</fullName>
    </submittedName>
</protein>
<name>A0AAD7SC47_9TELE</name>
<organism evidence="2 3">
    <name type="scientific">Aldrovandia affinis</name>
    <dbReference type="NCBI Taxonomy" id="143900"/>
    <lineage>
        <taxon>Eukaryota</taxon>
        <taxon>Metazoa</taxon>
        <taxon>Chordata</taxon>
        <taxon>Craniata</taxon>
        <taxon>Vertebrata</taxon>
        <taxon>Euteleostomi</taxon>
        <taxon>Actinopterygii</taxon>
        <taxon>Neopterygii</taxon>
        <taxon>Teleostei</taxon>
        <taxon>Notacanthiformes</taxon>
        <taxon>Halosauridae</taxon>
        <taxon>Aldrovandia</taxon>
    </lineage>
</organism>
<reference evidence="2" key="1">
    <citation type="journal article" date="2023" name="Science">
        <title>Genome structures resolve the early diversification of teleost fishes.</title>
        <authorList>
            <person name="Parey E."/>
            <person name="Louis A."/>
            <person name="Montfort J."/>
            <person name="Bouchez O."/>
            <person name="Roques C."/>
            <person name="Iampietro C."/>
            <person name="Lluch J."/>
            <person name="Castinel A."/>
            <person name="Donnadieu C."/>
            <person name="Desvignes T."/>
            <person name="Floi Bucao C."/>
            <person name="Jouanno E."/>
            <person name="Wen M."/>
            <person name="Mejri S."/>
            <person name="Dirks R."/>
            <person name="Jansen H."/>
            <person name="Henkel C."/>
            <person name="Chen W.J."/>
            <person name="Zahm M."/>
            <person name="Cabau C."/>
            <person name="Klopp C."/>
            <person name="Thompson A.W."/>
            <person name="Robinson-Rechavi M."/>
            <person name="Braasch I."/>
            <person name="Lecointre G."/>
            <person name="Bobe J."/>
            <person name="Postlethwait J.H."/>
            <person name="Berthelot C."/>
            <person name="Roest Crollius H."/>
            <person name="Guiguen Y."/>
        </authorList>
    </citation>
    <scope>NUCLEOTIDE SEQUENCE</scope>
    <source>
        <strain evidence="2">NC1722</strain>
    </source>
</reference>
<proteinExistence type="predicted"/>
<evidence type="ECO:0000313" key="2">
    <source>
        <dbReference type="EMBL" id="KAJ8399637.1"/>
    </source>
</evidence>
<evidence type="ECO:0000256" key="1">
    <source>
        <dbReference type="SAM" id="MobiDB-lite"/>
    </source>
</evidence>
<sequence>MDEFPRKGAQRSLGGEEAEGGLGNQSAASLSLTERRLGGQRRRSLPAGVHRGGPARECSPHDLPFLALTETWITPQNTATPAALSAAYTFSHTPRPSERPA</sequence>
<dbReference type="Proteomes" id="UP001221898">
    <property type="component" value="Unassembled WGS sequence"/>
</dbReference>
<dbReference type="EMBL" id="JAINUG010000082">
    <property type="protein sequence ID" value="KAJ8399637.1"/>
    <property type="molecule type" value="Genomic_DNA"/>
</dbReference>
<comment type="caution">
    <text evidence="2">The sequence shown here is derived from an EMBL/GenBank/DDBJ whole genome shotgun (WGS) entry which is preliminary data.</text>
</comment>
<keyword evidence="3" id="KW-1185">Reference proteome</keyword>
<evidence type="ECO:0000313" key="3">
    <source>
        <dbReference type="Proteomes" id="UP001221898"/>
    </source>
</evidence>
<gene>
    <name evidence="2" type="ORF">AAFF_G00410480</name>
</gene>
<dbReference type="AlphaFoldDB" id="A0AAD7SC47"/>
<accession>A0AAD7SC47</accession>